<evidence type="ECO:0000313" key="2">
    <source>
        <dbReference type="EMBL" id="GAA2195708.1"/>
    </source>
</evidence>
<keyword evidence="3" id="KW-1185">Reference proteome</keyword>
<gene>
    <name evidence="2" type="ORF">GCM10009787_26950</name>
</gene>
<comment type="caution">
    <text evidence="2">The sequence shown here is derived from an EMBL/GenBank/DDBJ whole genome shotgun (WGS) entry which is preliminary data.</text>
</comment>
<name>A0ABN3BHM3_9ACTN</name>
<protein>
    <submittedName>
        <fullName evidence="2">Uncharacterized protein</fullName>
    </submittedName>
</protein>
<dbReference type="EMBL" id="BAAAOQ010000008">
    <property type="protein sequence ID" value="GAA2195708.1"/>
    <property type="molecule type" value="Genomic_DNA"/>
</dbReference>
<proteinExistence type="predicted"/>
<organism evidence="2 3">
    <name type="scientific">Streptomyces bangladeshensis</name>
    <dbReference type="NCBI Taxonomy" id="295352"/>
    <lineage>
        <taxon>Bacteria</taxon>
        <taxon>Bacillati</taxon>
        <taxon>Actinomycetota</taxon>
        <taxon>Actinomycetes</taxon>
        <taxon>Kitasatosporales</taxon>
        <taxon>Streptomycetaceae</taxon>
        <taxon>Streptomyces</taxon>
    </lineage>
</organism>
<evidence type="ECO:0000313" key="3">
    <source>
        <dbReference type="Proteomes" id="UP001501391"/>
    </source>
</evidence>
<feature type="region of interest" description="Disordered" evidence="1">
    <location>
        <begin position="41"/>
        <end position="67"/>
    </location>
</feature>
<sequence>MLQIAVGAQLRRIHFEMADDETDKGVDDQLLGQEFSRVLKGRSIDGKPAKRTRGRPAREARACVGQQ</sequence>
<evidence type="ECO:0000256" key="1">
    <source>
        <dbReference type="SAM" id="MobiDB-lite"/>
    </source>
</evidence>
<accession>A0ABN3BHM3</accession>
<reference evidence="2 3" key="1">
    <citation type="journal article" date="2019" name="Int. J. Syst. Evol. Microbiol.">
        <title>The Global Catalogue of Microorganisms (GCM) 10K type strain sequencing project: providing services to taxonomists for standard genome sequencing and annotation.</title>
        <authorList>
            <consortium name="The Broad Institute Genomics Platform"/>
            <consortium name="The Broad Institute Genome Sequencing Center for Infectious Disease"/>
            <person name="Wu L."/>
            <person name="Ma J."/>
        </authorList>
    </citation>
    <scope>NUCLEOTIDE SEQUENCE [LARGE SCALE GENOMIC DNA]</scope>
    <source>
        <strain evidence="2 3">JCM 14924</strain>
    </source>
</reference>
<dbReference type="Proteomes" id="UP001501391">
    <property type="component" value="Unassembled WGS sequence"/>
</dbReference>